<dbReference type="InterPro" id="IPR013785">
    <property type="entry name" value="Aldolase_TIM"/>
</dbReference>
<dbReference type="InterPro" id="IPR023867">
    <property type="entry name" value="Sulphatase_maturase_rSAM"/>
</dbReference>
<dbReference type="NCBIfam" id="TIGR03942">
    <property type="entry name" value="sulfatase_rSAM"/>
    <property type="match status" value="1"/>
</dbReference>
<dbReference type="SFLD" id="SFLDG01067">
    <property type="entry name" value="SPASM/twitch_domain_containing"/>
    <property type="match status" value="1"/>
</dbReference>
<evidence type="ECO:0000256" key="5">
    <source>
        <dbReference type="ARBA" id="ARBA00023014"/>
    </source>
</evidence>
<dbReference type="InterPro" id="IPR007197">
    <property type="entry name" value="rSAM"/>
</dbReference>
<evidence type="ECO:0000313" key="9">
    <source>
        <dbReference type="Proteomes" id="UP000008457"/>
    </source>
</evidence>
<evidence type="ECO:0000313" key="8">
    <source>
        <dbReference type="EMBL" id="AEE95729.1"/>
    </source>
</evidence>
<evidence type="ECO:0000256" key="1">
    <source>
        <dbReference type="ARBA" id="ARBA00001966"/>
    </source>
</evidence>
<protein>
    <submittedName>
        <fullName evidence="8">Radical SAM domain protein</fullName>
    </submittedName>
</protein>
<evidence type="ECO:0000256" key="3">
    <source>
        <dbReference type="ARBA" id="ARBA00022723"/>
    </source>
</evidence>
<dbReference type="SFLD" id="SFLDG01072">
    <property type="entry name" value="dehydrogenase_like"/>
    <property type="match status" value="1"/>
</dbReference>
<dbReference type="CDD" id="cd01335">
    <property type="entry name" value="Radical_SAM"/>
    <property type="match status" value="1"/>
</dbReference>
<dbReference type="SFLD" id="SFLDG01386">
    <property type="entry name" value="main_SPASM_domain-containing"/>
    <property type="match status" value="1"/>
</dbReference>
<dbReference type="PANTHER" id="PTHR43273:SF3">
    <property type="entry name" value="ANAEROBIC SULFATASE-MATURATING ENZYME HOMOLOG ASLB-RELATED"/>
    <property type="match status" value="1"/>
</dbReference>
<evidence type="ECO:0000256" key="2">
    <source>
        <dbReference type="ARBA" id="ARBA00022691"/>
    </source>
</evidence>
<comment type="cofactor">
    <cofactor evidence="1">
        <name>[4Fe-4S] cluster</name>
        <dbReference type="ChEBI" id="CHEBI:49883"/>
    </cofactor>
</comment>
<dbReference type="SFLD" id="SFLDS00029">
    <property type="entry name" value="Radical_SAM"/>
    <property type="match status" value="1"/>
</dbReference>
<dbReference type="SUPFAM" id="SSF102114">
    <property type="entry name" value="Radical SAM enzymes"/>
    <property type="match status" value="1"/>
</dbReference>
<dbReference type="EMBL" id="CP002360">
    <property type="protein sequence ID" value="AEE95729.1"/>
    <property type="molecule type" value="Genomic_DNA"/>
</dbReference>
<proteinExistence type="inferred from homology"/>
<keyword evidence="9" id="KW-1185">Reference proteome</keyword>
<dbReference type="STRING" id="697281.Mahau_0525"/>
<dbReference type="SFLD" id="SFLDG01384">
    <property type="entry name" value="thioether_bond_formation_requi"/>
    <property type="match status" value="1"/>
</dbReference>
<evidence type="ECO:0000256" key="6">
    <source>
        <dbReference type="ARBA" id="ARBA00023601"/>
    </source>
</evidence>
<dbReference type="AlphaFoldDB" id="F3ZZB9"/>
<dbReference type="HOGENOM" id="CLU_009273_10_0_9"/>
<evidence type="ECO:0000256" key="4">
    <source>
        <dbReference type="ARBA" id="ARBA00023004"/>
    </source>
</evidence>
<name>F3ZZB9_MAHA5</name>
<dbReference type="RefSeq" id="WP_013780162.1">
    <property type="nucleotide sequence ID" value="NC_015520.1"/>
</dbReference>
<keyword evidence="3" id="KW-0479">Metal-binding</keyword>
<dbReference type="OrthoDB" id="9808591at2"/>
<dbReference type="InterPro" id="IPR058240">
    <property type="entry name" value="rSAM_sf"/>
</dbReference>
<gene>
    <name evidence="8" type="ordered locus">Mahau_0525</name>
</gene>
<dbReference type="NCBIfam" id="TIGR04085">
    <property type="entry name" value="rSAM_more_4Fe4S"/>
    <property type="match status" value="1"/>
</dbReference>
<dbReference type="Pfam" id="PF13186">
    <property type="entry name" value="SPASM"/>
    <property type="match status" value="1"/>
</dbReference>
<reference evidence="8 9" key="2">
    <citation type="journal article" date="2011" name="Stand. Genomic Sci.">
        <title>Complete genome sequence of Mahella australiensis type strain (50-1 BON).</title>
        <authorList>
            <person name="Sikorski J."/>
            <person name="Teshima H."/>
            <person name="Nolan M."/>
            <person name="Lucas S."/>
            <person name="Hammon N."/>
            <person name="Deshpande S."/>
            <person name="Cheng J.F."/>
            <person name="Pitluck S."/>
            <person name="Liolios K."/>
            <person name="Pagani I."/>
            <person name="Ivanova N."/>
            <person name="Huntemann M."/>
            <person name="Mavromatis K."/>
            <person name="Ovchinikova G."/>
            <person name="Pati A."/>
            <person name="Tapia R."/>
            <person name="Han C."/>
            <person name="Goodwin L."/>
            <person name="Chen A."/>
            <person name="Palaniappan K."/>
            <person name="Land M."/>
            <person name="Hauser L."/>
            <person name="Ngatchou-Djao O.D."/>
            <person name="Rohde M."/>
            <person name="Pukall R."/>
            <person name="Spring S."/>
            <person name="Abt B."/>
            <person name="Goker M."/>
            <person name="Detter J.C."/>
            <person name="Woyke T."/>
            <person name="Bristow J."/>
            <person name="Markowitz V."/>
            <person name="Hugenholtz P."/>
            <person name="Eisen J.A."/>
            <person name="Kyrpides N.C."/>
            <person name="Klenk H.P."/>
            <person name="Lapidus A."/>
        </authorList>
    </citation>
    <scope>NUCLEOTIDE SEQUENCE [LARGE SCALE GENOMIC DNA]</scope>
    <source>
        <strain evidence="9">DSM 15567 / CIP 107919 / 50-1 BON</strain>
    </source>
</reference>
<dbReference type="Pfam" id="PF04055">
    <property type="entry name" value="Radical_SAM"/>
    <property type="match status" value="1"/>
</dbReference>
<keyword evidence="2" id="KW-0949">S-adenosyl-L-methionine</keyword>
<accession>F3ZZB9</accession>
<dbReference type="GO" id="GO:0051536">
    <property type="term" value="F:iron-sulfur cluster binding"/>
    <property type="evidence" value="ECO:0007669"/>
    <property type="project" value="UniProtKB-KW"/>
</dbReference>
<dbReference type="InterPro" id="IPR034491">
    <property type="entry name" value="Anaerob_Ser_sulfatase-maturase"/>
</dbReference>
<reference evidence="9" key="1">
    <citation type="submission" date="2010-11" db="EMBL/GenBank/DDBJ databases">
        <title>The complete genome of Mahella australiensis DSM 15567.</title>
        <authorList>
            <consortium name="US DOE Joint Genome Institute (JGI-PGF)"/>
            <person name="Lucas S."/>
            <person name="Copeland A."/>
            <person name="Lapidus A."/>
            <person name="Bruce D."/>
            <person name="Goodwin L."/>
            <person name="Pitluck S."/>
            <person name="Kyrpides N."/>
            <person name="Mavromatis K."/>
            <person name="Pagani I."/>
            <person name="Ivanova N."/>
            <person name="Teshima H."/>
            <person name="Brettin T."/>
            <person name="Detter J.C."/>
            <person name="Han C."/>
            <person name="Tapia R."/>
            <person name="Land M."/>
            <person name="Hauser L."/>
            <person name="Markowitz V."/>
            <person name="Cheng J.-F."/>
            <person name="Hugenholtz P."/>
            <person name="Woyke T."/>
            <person name="Wu D."/>
            <person name="Spring S."/>
            <person name="Pukall R."/>
            <person name="Steenblock K."/>
            <person name="Schneider S."/>
            <person name="Klenk H.-P."/>
            <person name="Eisen J.A."/>
        </authorList>
    </citation>
    <scope>NUCLEOTIDE SEQUENCE [LARGE SCALE GENOMIC DNA]</scope>
    <source>
        <strain evidence="9">DSM 15567 / CIP 107919 / 50-1 BON</strain>
    </source>
</reference>
<evidence type="ECO:0000259" key="7">
    <source>
        <dbReference type="PROSITE" id="PS51918"/>
    </source>
</evidence>
<dbReference type="Proteomes" id="UP000008457">
    <property type="component" value="Chromosome"/>
</dbReference>
<dbReference type="KEGG" id="mas:Mahau_0525"/>
<dbReference type="InterPro" id="IPR023885">
    <property type="entry name" value="4Fe4S-binding_SPASM_dom"/>
</dbReference>
<keyword evidence="5" id="KW-0411">Iron-sulfur</keyword>
<comment type="similarity">
    <text evidence="6">Belongs to the radical SAM superfamily. Anaerobic sulfatase-maturating enzyme family.</text>
</comment>
<keyword evidence="4" id="KW-0408">Iron</keyword>
<organism evidence="8 9">
    <name type="scientific">Mahella australiensis (strain DSM 15567 / CIP 107919 / 50-1 BON)</name>
    <dbReference type="NCBI Taxonomy" id="697281"/>
    <lineage>
        <taxon>Bacteria</taxon>
        <taxon>Bacillati</taxon>
        <taxon>Bacillota</taxon>
        <taxon>Clostridia</taxon>
        <taxon>Thermoanaerobacterales</taxon>
        <taxon>Thermoanaerobacterales Family IV. Incertae Sedis</taxon>
        <taxon>Mahella</taxon>
    </lineage>
</organism>
<dbReference type="SFLD" id="SFLDF00285">
    <property type="entry name" value="anaerobic_Ser-type_sulfatase-m"/>
    <property type="match status" value="1"/>
</dbReference>
<dbReference type="GO" id="GO:0016491">
    <property type="term" value="F:oxidoreductase activity"/>
    <property type="evidence" value="ECO:0007669"/>
    <property type="project" value="InterPro"/>
</dbReference>
<dbReference type="PANTHER" id="PTHR43273">
    <property type="entry name" value="ANAEROBIC SULFATASE-MATURATING ENZYME HOMOLOG ASLB-RELATED"/>
    <property type="match status" value="1"/>
</dbReference>
<sequence length="376" mass="44158">MPEDKKLLFEGLSLLVKPASADCNLACQYCFYMPKQQLYPGITRMNVEILERMIAQYMDVAGPVATLAWQGGEPTLMGLNFYKTAVTLEQQYKKDGQQVNNAFQTNGILLDDDWAEFFAENNFLIGISMDGRARFHDIYRKDRGSKPTHDRVLRAVKLLQRHGVEFNILTVINDVNAKKPEALFNYFFDMGIRYMQFIPCLETDEHGNVAPFSVSKDDYGEFLCRMFDKWYNMGQPECYIRDFDELMIYYVTGRHPSCTCSPFCNSTVVVEYNGDIYPCDFFVEPRWHLGNISDKPLKELLLSDKYEAFRNGKQPITDECQNCEYLSMCWGGCRKFYWSESRIDQHRTYYCDAYKRFYKYSQSRFERLASRWKEAR</sequence>
<dbReference type="PROSITE" id="PS51918">
    <property type="entry name" value="RADICAL_SAM"/>
    <property type="match status" value="1"/>
</dbReference>
<dbReference type="eggNOG" id="COG0641">
    <property type="taxonomic scope" value="Bacteria"/>
</dbReference>
<dbReference type="Gene3D" id="3.20.20.70">
    <property type="entry name" value="Aldolase class I"/>
    <property type="match status" value="1"/>
</dbReference>
<feature type="domain" description="Radical SAM core" evidence="7">
    <location>
        <begin position="8"/>
        <end position="232"/>
    </location>
</feature>
<dbReference type="GO" id="GO:0046872">
    <property type="term" value="F:metal ion binding"/>
    <property type="evidence" value="ECO:0007669"/>
    <property type="project" value="UniProtKB-KW"/>
</dbReference>